<dbReference type="SMART" id="SM00369">
    <property type="entry name" value="LRR_TYP"/>
    <property type="match status" value="2"/>
</dbReference>
<gene>
    <name evidence="4" type="ORF">ECPE_LOCUS17891</name>
</gene>
<dbReference type="InterPro" id="IPR003591">
    <property type="entry name" value="Leu-rich_rpt_typical-subtyp"/>
</dbReference>
<keyword evidence="2" id="KW-0677">Repeat</keyword>
<dbReference type="GO" id="GO:0005737">
    <property type="term" value="C:cytoplasm"/>
    <property type="evidence" value="ECO:0007669"/>
    <property type="project" value="TreeGrafter"/>
</dbReference>
<evidence type="ECO:0000256" key="2">
    <source>
        <dbReference type="ARBA" id="ARBA00022737"/>
    </source>
</evidence>
<evidence type="ECO:0000313" key="5">
    <source>
        <dbReference type="Proteomes" id="UP000272942"/>
    </source>
</evidence>
<keyword evidence="1" id="KW-0433">Leucine-rich repeat</keyword>
<keyword evidence="3" id="KW-0812">Transmembrane</keyword>
<proteinExistence type="predicted"/>
<evidence type="ECO:0000256" key="3">
    <source>
        <dbReference type="SAM" id="Phobius"/>
    </source>
</evidence>
<dbReference type="PROSITE" id="PS51450">
    <property type="entry name" value="LRR"/>
    <property type="match status" value="1"/>
</dbReference>
<keyword evidence="3" id="KW-0472">Membrane</keyword>
<name>A0A3P8LF15_9TREM</name>
<dbReference type="PANTHER" id="PTHR48051:SF1">
    <property type="entry name" value="RAS SUPPRESSOR PROTEIN 1"/>
    <property type="match status" value="1"/>
</dbReference>
<sequence>MNLGTNQLTKLPDDVEHLTNLEVLILSNNQLKRIPSTIQELRKLQVLDLEENHLDCLPVEIGECFMHLALCMSFVLFPFIYFLKLTILGSVFSASCSYSKLVSAPLSTSQSVTVCRIPNLNFSHR</sequence>
<dbReference type="InterPro" id="IPR032675">
    <property type="entry name" value="LRR_dom_sf"/>
</dbReference>
<evidence type="ECO:0000256" key="1">
    <source>
        <dbReference type="ARBA" id="ARBA00022614"/>
    </source>
</evidence>
<dbReference type="EMBL" id="UZAN01072543">
    <property type="protein sequence ID" value="VDP95236.1"/>
    <property type="molecule type" value="Genomic_DNA"/>
</dbReference>
<keyword evidence="3" id="KW-1133">Transmembrane helix</keyword>
<protein>
    <submittedName>
        <fullName evidence="4">Uncharacterized protein</fullName>
    </submittedName>
</protein>
<evidence type="ECO:0000313" key="4">
    <source>
        <dbReference type="EMBL" id="VDP95236.1"/>
    </source>
</evidence>
<organism evidence="4 5">
    <name type="scientific">Echinostoma caproni</name>
    <dbReference type="NCBI Taxonomy" id="27848"/>
    <lineage>
        <taxon>Eukaryota</taxon>
        <taxon>Metazoa</taxon>
        <taxon>Spiralia</taxon>
        <taxon>Lophotrochozoa</taxon>
        <taxon>Platyhelminthes</taxon>
        <taxon>Trematoda</taxon>
        <taxon>Digenea</taxon>
        <taxon>Plagiorchiida</taxon>
        <taxon>Echinostomata</taxon>
        <taxon>Echinostomatoidea</taxon>
        <taxon>Echinostomatidae</taxon>
        <taxon>Echinostoma</taxon>
    </lineage>
</organism>
<keyword evidence="5" id="KW-1185">Reference proteome</keyword>
<dbReference type="SUPFAM" id="SSF52058">
    <property type="entry name" value="L domain-like"/>
    <property type="match status" value="1"/>
</dbReference>
<dbReference type="InterPro" id="IPR050216">
    <property type="entry name" value="LRR_domain-containing"/>
</dbReference>
<dbReference type="AlphaFoldDB" id="A0A3P8LF15"/>
<accession>A0A3P8LF15</accession>
<dbReference type="PANTHER" id="PTHR48051">
    <property type="match status" value="1"/>
</dbReference>
<reference evidence="4 5" key="1">
    <citation type="submission" date="2018-11" db="EMBL/GenBank/DDBJ databases">
        <authorList>
            <consortium name="Pathogen Informatics"/>
        </authorList>
    </citation>
    <scope>NUCLEOTIDE SEQUENCE [LARGE SCALE GENOMIC DNA]</scope>
    <source>
        <strain evidence="4 5">Egypt</strain>
    </source>
</reference>
<dbReference type="Proteomes" id="UP000272942">
    <property type="component" value="Unassembled WGS sequence"/>
</dbReference>
<feature type="transmembrane region" description="Helical" evidence="3">
    <location>
        <begin position="65"/>
        <end position="83"/>
    </location>
</feature>
<dbReference type="OrthoDB" id="1060944at2759"/>
<dbReference type="Gene3D" id="3.80.10.10">
    <property type="entry name" value="Ribonuclease Inhibitor"/>
    <property type="match status" value="1"/>
</dbReference>
<dbReference type="InterPro" id="IPR001611">
    <property type="entry name" value="Leu-rich_rpt"/>
</dbReference>
<dbReference type="Pfam" id="PF13855">
    <property type="entry name" value="LRR_8"/>
    <property type="match status" value="1"/>
</dbReference>